<proteinExistence type="predicted"/>
<dbReference type="AlphaFoldDB" id="A0A6A0BCB1"/>
<name>A0A6A0BCB1_9LACT</name>
<reference evidence="1 2" key="1">
    <citation type="submission" date="2020-02" db="EMBL/GenBank/DDBJ databases">
        <title>Draft genome sequence of Lactococcus sp. Hs30E4-3.</title>
        <authorList>
            <person name="Noda S."/>
            <person name="Yuki M."/>
            <person name="Ohkuma M."/>
        </authorList>
    </citation>
    <scope>NUCLEOTIDE SEQUENCE [LARGE SCALE GENOMIC DNA]</scope>
    <source>
        <strain evidence="1 2">Hs30E4-3</strain>
    </source>
</reference>
<comment type="caution">
    <text evidence="1">The sequence shown here is derived from an EMBL/GenBank/DDBJ whole genome shotgun (WGS) entry which is preliminary data.</text>
</comment>
<evidence type="ECO:0008006" key="3">
    <source>
        <dbReference type="Google" id="ProtNLM"/>
    </source>
</evidence>
<evidence type="ECO:0000313" key="2">
    <source>
        <dbReference type="Proteomes" id="UP000480303"/>
    </source>
</evidence>
<evidence type="ECO:0000313" key="1">
    <source>
        <dbReference type="EMBL" id="GFH43039.1"/>
    </source>
</evidence>
<organism evidence="1 2">
    <name type="scientific">Pseudolactococcus hodotermopsidis</name>
    <dbReference type="NCBI Taxonomy" id="2709157"/>
    <lineage>
        <taxon>Bacteria</taxon>
        <taxon>Bacillati</taxon>
        <taxon>Bacillota</taxon>
        <taxon>Bacilli</taxon>
        <taxon>Lactobacillales</taxon>
        <taxon>Streptococcaceae</taxon>
        <taxon>Pseudolactococcus</taxon>
    </lineage>
</organism>
<dbReference type="Pfam" id="PF13814">
    <property type="entry name" value="Replic_Relax"/>
    <property type="match status" value="1"/>
</dbReference>
<accession>A0A6A0BCB1</accession>
<sequence>MQKHDLTDKEKQILQFLCKAKYATTKQISRLFFLNSVKDSTAIRRANLATKKLNNLGFISHLERRIGGVRAGSGSYIWTIKTAGLRALKQAGENLPISRKNKYEPTSHHLEHTLAITEIYVQLSEIARKNLNFTLDLFLFEPTCWRGWLDALGGQMRLKPDSFAEISLHDYVDSYFIEVDKSTESLNRIVNKCKQYIRYYNTGFEQKYNNVFPLVLWIAPDEKRKIAIQKRIQDELANFWELFQVVSLDEFAEFVAGGIDDGKTD</sequence>
<dbReference type="EMBL" id="BLLI01000052">
    <property type="protein sequence ID" value="GFH43039.1"/>
    <property type="molecule type" value="Genomic_DNA"/>
</dbReference>
<protein>
    <recommendedName>
        <fullName evidence="3">Replication-relaxation</fullName>
    </recommendedName>
</protein>
<dbReference type="Proteomes" id="UP000480303">
    <property type="component" value="Unassembled WGS sequence"/>
</dbReference>
<dbReference type="RefSeq" id="WP_172209474.1">
    <property type="nucleotide sequence ID" value="NZ_BLLI01000052.1"/>
</dbReference>
<dbReference type="InterPro" id="IPR025855">
    <property type="entry name" value="Replic_Relax"/>
</dbReference>
<keyword evidence="2" id="KW-1185">Reference proteome</keyword>
<gene>
    <name evidence="1" type="ORF">Hs30E_15900</name>
</gene>